<comment type="caution">
    <text evidence="1">The sequence shown here is derived from an EMBL/GenBank/DDBJ whole genome shotgun (WGS) entry which is preliminary data.</text>
</comment>
<evidence type="ECO:0000313" key="2">
    <source>
        <dbReference type="Proteomes" id="UP000034954"/>
    </source>
</evidence>
<dbReference type="AlphaFoldDB" id="A0A0M2US03"/>
<proteinExistence type="predicted"/>
<sequence>MKISIESKTRIKMIPESKHEEENLESLWKILIRCETDSKVLCPIGSYVASQDDGANFVIQDQ</sequence>
<evidence type="ECO:0000313" key="1">
    <source>
        <dbReference type="EMBL" id="KKO18425.1"/>
    </source>
</evidence>
<accession>A0A0M2US03</accession>
<keyword evidence="2" id="KW-1185">Reference proteome</keyword>
<organism evidence="1 2">
    <name type="scientific">Candidatus Brocadia fulgida</name>
    <dbReference type="NCBI Taxonomy" id="380242"/>
    <lineage>
        <taxon>Bacteria</taxon>
        <taxon>Pseudomonadati</taxon>
        <taxon>Planctomycetota</taxon>
        <taxon>Candidatus Brocadiia</taxon>
        <taxon>Candidatus Brocadiales</taxon>
        <taxon>Candidatus Brocadiaceae</taxon>
        <taxon>Candidatus Brocadia</taxon>
    </lineage>
</organism>
<dbReference type="EMBL" id="LAQJ01000271">
    <property type="protein sequence ID" value="KKO18425.1"/>
    <property type="molecule type" value="Genomic_DNA"/>
</dbReference>
<name>A0A0M2US03_9BACT</name>
<protein>
    <submittedName>
        <fullName evidence="1">Uncharacterized protein</fullName>
    </submittedName>
</protein>
<dbReference type="Proteomes" id="UP000034954">
    <property type="component" value="Unassembled WGS sequence"/>
</dbReference>
<gene>
    <name evidence="1" type="ORF">BROFUL_02881</name>
</gene>
<reference evidence="1 2" key="1">
    <citation type="journal article" date="2013" name="BMC Microbiol.">
        <title>Identification of the type II cytochrome c maturation pathway in anammox bacteria by comparative genomics.</title>
        <authorList>
            <person name="Ferousi C."/>
            <person name="Speth D.R."/>
            <person name="Reimann J."/>
            <person name="Op den Camp H.J."/>
            <person name="Allen J.W."/>
            <person name="Keltjens J.T."/>
            <person name="Jetten M.S."/>
        </authorList>
    </citation>
    <scope>NUCLEOTIDE SEQUENCE [LARGE SCALE GENOMIC DNA]</scope>
    <source>
        <strain evidence="1">RU1</strain>
    </source>
</reference>